<keyword evidence="7" id="KW-1185">Reference proteome</keyword>
<dbReference type="InterPro" id="IPR002893">
    <property type="entry name" value="Znf_MYND"/>
</dbReference>
<evidence type="ECO:0000256" key="3">
    <source>
        <dbReference type="ARBA" id="ARBA00022833"/>
    </source>
</evidence>
<comment type="caution">
    <text evidence="6">The sequence shown here is derived from an EMBL/GenBank/DDBJ whole genome shotgun (WGS) entry which is preliminary data.</text>
</comment>
<keyword evidence="1" id="KW-0479">Metal-binding</keyword>
<evidence type="ECO:0000313" key="7">
    <source>
        <dbReference type="Proteomes" id="UP000239899"/>
    </source>
</evidence>
<evidence type="ECO:0000256" key="1">
    <source>
        <dbReference type="ARBA" id="ARBA00022723"/>
    </source>
</evidence>
<evidence type="ECO:0000256" key="2">
    <source>
        <dbReference type="ARBA" id="ARBA00022771"/>
    </source>
</evidence>
<organism evidence="6 7">
    <name type="scientific">Chlorella sorokiniana</name>
    <name type="common">Freshwater green alga</name>
    <dbReference type="NCBI Taxonomy" id="3076"/>
    <lineage>
        <taxon>Eukaryota</taxon>
        <taxon>Viridiplantae</taxon>
        <taxon>Chlorophyta</taxon>
        <taxon>core chlorophytes</taxon>
        <taxon>Trebouxiophyceae</taxon>
        <taxon>Chlorellales</taxon>
        <taxon>Chlorellaceae</taxon>
        <taxon>Chlorella clade</taxon>
        <taxon>Chlorella</taxon>
    </lineage>
</organism>
<reference evidence="6 7" key="1">
    <citation type="journal article" date="2018" name="Plant J.">
        <title>Genome sequences of Chlorella sorokiniana UTEX 1602 and Micractinium conductrix SAG 241.80: implications to maltose excretion by a green alga.</title>
        <authorList>
            <person name="Arriola M.B."/>
            <person name="Velmurugan N."/>
            <person name="Zhang Y."/>
            <person name="Plunkett M.H."/>
            <person name="Hondzo H."/>
            <person name="Barney B.M."/>
        </authorList>
    </citation>
    <scope>NUCLEOTIDE SEQUENCE [LARGE SCALE GENOMIC DNA]</scope>
    <source>
        <strain evidence="7">UTEX 1602</strain>
    </source>
</reference>
<dbReference type="Proteomes" id="UP000239899">
    <property type="component" value="Unassembled WGS sequence"/>
</dbReference>
<keyword evidence="3" id="KW-0862">Zinc</keyword>
<evidence type="ECO:0000259" key="5">
    <source>
        <dbReference type="PROSITE" id="PS50865"/>
    </source>
</evidence>
<evidence type="ECO:0000256" key="4">
    <source>
        <dbReference type="PROSITE-ProRule" id="PRU00134"/>
    </source>
</evidence>
<dbReference type="EMBL" id="LHPG02000015">
    <property type="protein sequence ID" value="PRW33877.1"/>
    <property type="molecule type" value="Genomic_DNA"/>
</dbReference>
<proteinExistence type="predicted"/>
<dbReference type="Gene3D" id="6.10.140.2220">
    <property type="match status" value="1"/>
</dbReference>
<keyword evidence="2 4" id="KW-0863">Zinc-finger</keyword>
<name>A0A2P6THX0_CHLSO</name>
<dbReference type="AlphaFoldDB" id="A0A2P6THX0"/>
<gene>
    <name evidence="6" type="ORF">C2E21_7206</name>
</gene>
<dbReference type="Pfam" id="PF01753">
    <property type="entry name" value="zf-MYND"/>
    <property type="match status" value="1"/>
</dbReference>
<dbReference type="PROSITE" id="PS50865">
    <property type="entry name" value="ZF_MYND_2"/>
    <property type="match status" value="1"/>
</dbReference>
<accession>A0A2P6THX0</accession>
<evidence type="ECO:0000313" key="6">
    <source>
        <dbReference type="EMBL" id="PRW33877.1"/>
    </source>
</evidence>
<protein>
    <submittedName>
        <fullName evidence="6">HIT MYND zinc finger isoform A</fullName>
    </submittedName>
</protein>
<dbReference type="GO" id="GO:0008270">
    <property type="term" value="F:zinc ion binding"/>
    <property type="evidence" value="ECO:0007669"/>
    <property type="project" value="UniProtKB-KW"/>
</dbReference>
<feature type="domain" description="MYND-type" evidence="5">
    <location>
        <begin position="206"/>
        <end position="246"/>
    </location>
</feature>
<dbReference type="OrthoDB" id="515684at2759"/>
<sequence>MWQYDEFLKQHIEKARRLLAESDDLRGSTDLQMFLECFDANEQLHQLWLDASHQPRPGLTPQQKQQGLLLLLRCKLRLLSAPVQAMTHKEGYFDVACNAAQDLAKSPCKRAYLAAFLSSKCLANALMLHPSGWSPAEVQQALAMADRSRKLAKIWVLPASARHMRDLLNEQKAGVAADIASHPGRARLPALFYHKSVFPMAELPHCACCGKGTLQLSKCAARKQVAYCSRDCQVRHWKEGGHKAERRRLAAAAQAGEGSGAGGGGRG</sequence>
<dbReference type="SUPFAM" id="SSF144232">
    <property type="entry name" value="HIT/MYND zinc finger-like"/>
    <property type="match status" value="1"/>
</dbReference>